<dbReference type="AlphaFoldDB" id="A0A1I2X8J8"/>
<dbReference type="PANTHER" id="PTHR10948">
    <property type="entry name" value="TRANSPOSASE"/>
    <property type="match status" value="1"/>
</dbReference>
<dbReference type="Gene3D" id="1.10.10.60">
    <property type="entry name" value="Homeodomain-like"/>
    <property type="match status" value="1"/>
</dbReference>
<feature type="region of interest" description="Disordered" evidence="1">
    <location>
        <begin position="51"/>
        <end position="75"/>
    </location>
</feature>
<name>A0A1I2X8J8_9ACTN</name>
<dbReference type="InterPro" id="IPR051917">
    <property type="entry name" value="Transposase-Integrase"/>
</dbReference>
<dbReference type="Pfam" id="PF13518">
    <property type="entry name" value="HTH_28"/>
    <property type="match status" value="1"/>
</dbReference>
<dbReference type="InterPro" id="IPR055247">
    <property type="entry name" value="InsJ-like_HTH"/>
</dbReference>
<evidence type="ECO:0000259" key="3">
    <source>
        <dbReference type="Pfam" id="PF13936"/>
    </source>
</evidence>
<dbReference type="GO" id="GO:0004803">
    <property type="term" value="F:transposase activity"/>
    <property type="evidence" value="ECO:0007669"/>
    <property type="project" value="TreeGrafter"/>
</dbReference>
<dbReference type="GO" id="GO:0032196">
    <property type="term" value="P:transposition"/>
    <property type="evidence" value="ECO:0007669"/>
    <property type="project" value="TreeGrafter"/>
</dbReference>
<dbReference type="PANTHER" id="PTHR10948:SF23">
    <property type="entry name" value="TRANSPOSASE INSI FOR INSERTION SEQUENCE ELEMENT IS30A-RELATED"/>
    <property type="match status" value="1"/>
</dbReference>
<dbReference type="Pfam" id="PF13936">
    <property type="entry name" value="HTH_38"/>
    <property type="match status" value="1"/>
</dbReference>
<proteinExistence type="predicted"/>
<gene>
    <name evidence="4" type="ORF">SAMN02787118_14411</name>
</gene>
<organism evidence="4 5">
    <name type="scientific">Streptomyces mirabilis</name>
    <dbReference type="NCBI Taxonomy" id="68239"/>
    <lineage>
        <taxon>Bacteria</taxon>
        <taxon>Bacillati</taxon>
        <taxon>Actinomycetota</taxon>
        <taxon>Actinomycetes</taxon>
        <taxon>Kitasatosporales</taxon>
        <taxon>Streptomycetaceae</taxon>
        <taxon>Streptomyces</taxon>
    </lineage>
</organism>
<sequence length="291" mass="32450">MDFEIREGRAKSPGRKTLVREREEYFRLMDQGVSSREACRIVGINRRTGKRWLNGRNPSGRTGGAPPVRREVTRSGPSRYLTTADRIHIADRLREKASIRQIAAELGRSPSTISREIHRNGMPLRGDDSRWAYRPYAAQARSDARRPRTKSGKIGRNPQLRGFIQDRLNLRWSPEQVCQALRAQSTPRPAGRISMQPGPVTGRRATSLERGRCACGGRGAGSAGSLARRTDQQNPFAGRRPTADLADPSRSAGRQPYVHPRAGRLTDPAPRAQPATQPSRSRSRRQGLLQP</sequence>
<evidence type="ECO:0000259" key="2">
    <source>
        <dbReference type="Pfam" id="PF13518"/>
    </source>
</evidence>
<evidence type="ECO:0000313" key="4">
    <source>
        <dbReference type="EMBL" id="SFH09853.1"/>
    </source>
</evidence>
<feature type="region of interest" description="Disordered" evidence="1">
    <location>
        <begin position="138"/>
        <end position="160"/>
    </location>
</feature>
<feature type="region of interest" description="Disordered" evidence="1">
    <location>
        <begin position="181"/>
        <end position="291"/>
    </location>
</feature>
<dbReference type="InterPro" id="IPR025246">
    <property type="entry name" value="IS30-like_HTH"/>
</dbReference>
<dbReference type="GO" id="GO:0005829">
    <property type="term" value="C:cytosol"/>
    <property type="evidence" value="ECO:0007669"/>
    <property type="project" value="TreeGrafter"/>
</dbReference>
<evidence type="ECO:0000313" key="5">
    <source>
        <dbReference type="Proteomes" id="UP000181942"/>
    </source>
</evidence>
<feature type="domain" description="Insertion element IS150 protein InsJ-like helix-turn-helix" evidence="2">
    <location>
        <begin position="22"/>
        <end position="55"/>
    </location>
</feature>
<dbReference type="Proteomes" id="UP000181942">
    <property type="component" value="Unassembled WGS sequence"/>
</dbReference>
<accession>A0A1I2X8J8</accession>
<evidence type="ECO:0000256" key="1">
    <source>
        <dbReference type="SAM" id="MobiDB-lite"/>
    </source>
</evidence>
<feature type="domain" description="Transposase IS30-like HTH" evidence="3">
    <location>
        <begin position="79"/>
        <end position="120"/>
    </location>
</feature>
<reference evidence="4 5" key="1">
    <citation type="submission" date="2016-10" db="EMBL/GenBank/DDBJ databases">
        <authorList>
            <person name="de Groot N.N."/>
        </authorList>
    </citation>
    <scope>NUCLEOTIDE SEQUENCE [LARGE SCALE GENOMIC DNA]</scope>
    <source>
        <strain evidence="4 5">OK461</strain>
    </source>
</reference>
<protein>
    <submittedName>
        <fullName evidence="4">Helix-turn-helix domain-containing protein</fullName>
    </submittedName>
</protein>
<dbReference type="EMBL" id="FONR01000044">
    <property type="protein sequence ID" value="SFH09853.1"/>
    <property type="molecule type" value="Genomic_DNA"/>
</dbReference>